<evidence type="ECO:0000313" key="6">
    <source>
        <dbReference type="EMBL" id="KWW17656.1"/>
    </source>
</evidence>
<dbReference type="Pfam" id="PF03323">
    <property type="entry name" value="GerA"/>
    <property type="match status" value="1"/>
</dbReference>
<reference evidence="6 7" key="1">
    <citation type="submission" date="2015-11" db="EMBL/GenBank/DDBJ databases">
        <title>Genome Sequence of Bacillus simplex strain VanAntwerpen2.</title>
        <authorList>
            <person name="Couger M.B."/>
        </authorList>
    </citation>
    <scope>NUCLEOTIDE SEQUENCE [LARGE SCALE GENOMIC DNA]</scope>
    <source>
        <strain evidence="6 7">VanAntwerpen02</strain>
    </source>
</reference>
<keyword evidence="3 4" id="KW-0472">Membrane</keyword>
<proteinExistence type="inferred from homology"/>
<dbReference type="AlphaFoldDB" id="A0A120GPB7"/>
<dbReference type="InterPro" id="IPR050768">
    <property type="entry name" value="UPF0353/GerABKA_families"/>
</dbReference>
<dbReference type="InterPro" id="IPR004995">
    <property type="entry name" value="Spore_Ger"/>
</dbReference>
<dbReference type="PANTHER" id="PTHR22550">
    <property type="entry name" value="SPORE GERMINATION PROTEIN"/>
    <property type="match status" value="1"/>
</dbReference>
<dbReference type="Proteomes" id="UP000064189">
    <property type="component" value="Unassembled WGS sequence"/>
</dbReference>
<dbReference type="GO" id="GO:0009847">
    <property type="term" value="P:spore germination"/>
    <property type="evidence" value="ECO:0007669"/>
    <property type="project" value="UniProtKB-UniRule"/>
</dbReference>
<evidence type="ECO:0000256" key="3">
    <source>
        <dbReference type="ARBA" id="ARBA00023136"/>
    </source>
</evidence>
<dbReference type="PANTHER" id="PTHR22550:SF5">
    <property type="entry name" value="LEUCINE ZIPPER PROTEIN 4"/>
    <property type="match status" value="1"/>
</dbReference>
<dbReference type="PIRSF" id="PIRSF005690">
    <property type="entry name" value="GerBA"/>
    <property type="match status" value="1"/>
</dbReference>
<gene>
    <name evidence="6" type="ORF">AS888_21855</name>
</gene>
<dbReference type="GO" id="GO:0005886">
    <property type="term" value="C:plasma membrane"/>
    <property type="evidence" value="ECO:0007669"/>
    <property type="project" value="UniProtKB-SubCell"/>
</dbReference>
<evidence type="ECO:0000313" key="7">
    <source>
        <dbReference type="Proteomes" id="UP000064189"/>
    </source>
</evidence>
<feature type="transmembrane region" description="Helical" evidence="5">
    <location>
        <begin position="331"/>
        <end position="349"/>
    </location>
</feature>
<comment type="caution">
    <text evidence="6">The sequence shown here is derived from an EMBL/GenBank/DDBJ whole genome shotgun (WGS) entry which is preliminary data.</text>
</comment>
<feature type="transmembrane region" description="Helical" evidence="5">
    <location>
        <begin position="289"/>
        <end position="311"/>
    </location>
</feature>
<organism evidence="6 7">
    <name type="scientific">Peribacillus simplex</name>
    <dbReference type="NCBI Taxonomy" id="1478"/>
    <lineage>
        <taxon>Bacteria</taxon>
        <taxon>Bacillati</taxon>
        <taxon>Bacillota</taxon>
        <taxon>Bacilli</taxon>
        <taxon>Bacillales</taxon>
        <taxon>Bacillaceae</taxon>
        <taxon>Peribacillus</taxon>
    </lineage>
</organism>
<keyword evidence="5" id="KW-0812">Transmembrane</keyword>
<comment type="subcellular location">
    <subcellularLocation>
        <location evidence="4">Cell membrane</location>
    </subcellularLocation>
    <subcellularLocation>
        <location evidence="1">Membrane</location>
        <topology evidence="1">Multi-pass membrane protein</topology>
    </subcellularLocation>
</comment>
<evidence type="ECO:0008006" key="8">
    <source>
        <dbReference type="Google" id="ProtNLM"/>
    </source>
</evidence>
<protein>
    <recommendedName>
        <fullName evidence="8">Spore germination protein</fullName>
    </recommendedName>
</protein>
<evidence type="ECO:0000256" key="1">
    <source>
        <dbReference type="ARBA" id="ARBA00004141"/>
    </source>
</evidence>
<dbReference type="RefSeq" id="WP_061142797.1">
    <property type="nucleotide sequence ID" value="NZ_LNNH01000027.1"/>
</dbReference>
<name>A0A120GPB7_9BACI</name>
<keyword evidence="7" id="KW-1185">Reference proteome</keyword>
<evidence type="ECO:0000256" key="2">
    <source>
        <dbReference type="ARBA" id="ARBA00005278"/>
    </source>
</evidence>
<feature type="transmembrane region" description="Helical" evidence="5">
    <location>
        <begin position="385"/>
        <end position="402"/>
    </location>
</feature>
<comment type="similarity">
    <text evidence="2 4">Belongs to the GerABKA family.</text>
</comment>
<accession>A0A120GPB7</accession>
<evidence type="ECO:0000256" key="4">
    <source>
        <dbReference type="PIRNR" id="PIRNR005690"/>
    </source>
</evidence>
<keyword evidence="5" id="KW-1133">Transmembrane helix</keyword>
<feature type="transmembrane region" description="Helical" evidence="5">
    <location>
        <begin position="414"/>
        <end position="440"/>
    </location>
</feature>
<dbReference type="EMBL" id="LNNH01000027">
    <property type="protein sequence ID" value="KWW17656.1"/>
    <property type="molecule type" value="Genomic_DNA"/>
</dbReference>
<evidence type="ECO:0000256" key="5">
    <source>
        <dbReference type="SAM" id="Phobius"/>
    </source>
</evidence>
<sequence>MANEPAPHILLTKEGLYQHFEAHADVQINCKAFDYEDVMSQEVLLIYASGMVDSLLIYDFVLPAVSGLLKEGKLLELENLHQLLDVSEINRSPRIKEDLASNLFSGQLLLFVCRTEKMFSINVAKMPQRAVDESNMEVSIRGPRDGFVESSEINMALIRQRLKTTALVTQSMTMGTRSNTDVTLLYMEDVINPDVLSNIQSKLRSIQVDLVSSSYQIEELLYDQRFSLFPLIDYTGRPDHVVQSLNQGRFAILVDGSPSCLIAPVNLTYLLKSPEDNQASFWYVSTERILRILALLTTLFLPGFWTALTSYQFDYLPFPLMATVSISRNGLPIAGPIELFIMLVFFELFKEAGVRLPKSVGQTVAVLGGLIIGDAAIRAGLTSPSTLVVGAITVISSYTLVNQSLSGNVLLIRFYILLLSSILGIFGFFIGLFTIFIALARLESFGHPYLSSLKELNRGDLLKTILKIPYKYIKTRFQAYSPTDSDRKKE</sequence>